<evidence type="ECO:0000259" key="3">
    <source>
        <dbReference type="PROSITE" id="PS51724"/>
    </source>
</evidence>
<evidence type="ECO:0000313" key="5">
    <source>
        <dbReference type="Proteomes" id="UP001297581"/>
    </source>
</evidence>
<keyword evidence="2" id="KW-0812">Transmembrane</keyword>
<evidence type="ECO:0000256" key="2">
    <source>
        <dbReference type="SAM" id="Phobius"/>
    </source>
</evidence>
<dbReference type="InterPro" id="IPR036680">
    <property type="entry name" value="SPOR-like_sf"/>
</dbReference>
<dbReference type="PANTHER" id="PTHR38687:SF2">
    <property type="entry name" value="CELL DIVISION PROTEIN FTSN"/>
    <property type="match status" value="1"/>
</dbReference>
<dbReference type="PANTHER" id="PTHR38687">
    <property type="entry name" value="CELL DIVISION PROTEIN DEDD-RELATED"/>
    <property type="match status" value="1"/>
</dbReference>
<dbReference type="SUPFAM" id="SSF110997">
    <property type="entry name" value="Sporulation related repeat"/>
    <property type="match status" value="1"/>
</dbReference>
<name>A0AAJ1BDK9_9GAMM</name>
<evidence type="ECO:0000313" key="4">
    <source>
        <dbReference type="EMBL" id="MCH4292778.1"/>
    </source>
</evidence>
<gene>
    <name evidence="4" type="ORF">MJ923_00500</name>
</gene>
<protein>
    <submittedName>
        <fullName evidence="4">SPOR domain-containing protein</fullName>
    </submittedName>
</protein>
<reference evidence="4 5" key="1">
    <citation type="submission" date="2022-02" db="EMBL/GenBank/DDBJ databases">
        <title>The genome sequence of Shewanella sp. 3B26.</title>
        <authorList>
            <person name="Du J."/>
        </authorList>
    </citation>
    <scope>NUCLEOTIDE SEQUENCE [LARGE SCALE GENOMIC DNA]</scope>
    <source>
        <strain evidence="4 5">3B26</strain>
    </source>
</reference>
<feature type="region of interest" description="Disordered" evidence="1">
    <location>
        <begin position="56"/>
        <end position="84"/>
    </location>
</feature>
<feature type="domain" description="SPOR" evidence="3">
    <location>
        <begin position="107"/>
        <end position="187"/>
    </location>
</feature>
<evidence type="ECO:0000256" key="1">
    <source>
        <dbReference type="SAM" id="MobiDB-lite"/>
    </source>
</evidence>
<feature type="transmembrane region" description="Helical" evidence="2">
    <location>
        <begin position="29"/>
        <end position="49"/>
    </location>
</feature>
<dbReference type="Proteomes" id="UP001297581">
    <property type="component" value="Unassembled WGS sequence"/>
</dbReference>
<comment type="caution">
    <text evidence="4">The sequence shown here is derived from an EMBL/GenBank/DDBJ whole genome shotgun (WGS) entry which is preliminary data.</text>
</comment>
<dbReference type="RefSeq" id="WP_126169291.1">
    <property type="nucleotide sequence ID" value="NZ_JAKUDL010000001.1"/>
</dbReference>
<sequence length="187" mass="21211">MSRDYANRAPRGKGRGGRKGAPAPRRKPWVALIAVLVLVLGFGYFLWTIKGSADKEEPRVEAKAETKSSKPKKDPNALPPKPQEEWTYLQELENKQVEVDVPKQDTLRATGPYQMQCGSFREEAQAEKMKAVIAFQGMEAQIRKAQGSNGAWYKVVLGPYERKRDAERARHKLQAIGMNTCQIWLWQ</sequence>
<feature type="compositionally biased region" description="Basic residues" evidence="1">
    <location>
        <begin position="10"/>
        <end position="24"/>
    </location>
</feature>
<dbReference type="EMBL" id="JAKUDL010000001">
    <property type="protein sequence ID" value="MCH4292778.1"/>
    <property type="molecule type" value="Genomic_DNA"/>
</dbReference>
<keyword evidence="2" id="KW-1133">Transmembrane helix</keyword>
<dbReference type="InterPro" id="IPR052521">
    <property type="entry name" value="Cell_div_SPOR-domain"/>
</dbReference>
<proteinExistence type="predicted"/>
<dbReference type="AlphaFoldDB" id="A0AAJ1BDK9"/>
<dbReference type="GO" id="GO:0042834">
    <property type="term" value="F:peptidoglycan binding"/>
    <property type="evidence" value="ECO:0007669"/>
    <property type="project" value="InterPro"/>
</dbReference>
<dbReference type="Gene3D" id="3.30.70.1070">
    <property type="entry name" value="Sporulation related repeat"/>
    <property type="match status" value="1"/>
</dbReference>
<feature type="compositionally biased region" description="Basic and acidic residues" evidence="1">
    <location>
        <begin position="56"/>
        <end position="75"/>
    </location>
</feature>
<dbReference type="Pfam" id="PF05036">
    <property type="entry name" value="SPOR"/>
    <property type="match status" value="1"/>
</dbReference>
<dbReference type="InterPro" id="IPR007730">
    <property type="entry name" value="SPOR-like_dom"/>
</dbReference>
<accession>A0AAJ1BDK9</accession>
<keyword evidence="2" id="KW-0472">Membrane</keyword>
<dbReference type="PROSITE" id="PS51724">
    <property type="entry name" value="SPOR"/>
    <property type="match status" value="1"/>
</dbReference>
<feature type="region of interest" description="Disordered" evidence="1">
    <location>
        <begin position="1"/>
        <end position="24"/>
    </location>
</feature>
<keyword evidence="5" id="KW-1185">Reference proteome</keyword>
<organism evidence="4 5">
    <name type="scientific">Shewanella zhuhaiensis</name>
    <dbReference type="NCBI Taxonomy" id="2919576"/>
    <lineage>
        <taxon>Bacteria</taxon>
        <taxon>Pseudomonadati</taxon>
        <taxon>Pseudomonadota</taxon>
        <taxon>Gammaproteobacteria</taxon>
        <taxon>Alteromonadales</taxon>
        <taxon>Shewanellaceae</taxon>
        <taxon>Shewanella</taxon>
    </lineage>
</organism>